<gene>
    <name evidence="3" type="ORF">SAMN04488058_104118</name>
</gene>
<dbReference type="PANTHER" id="PTHR40446">
    <property type="entry name" value="N-ACETYLGLUCOSAMINE-1-PHOSPHODIESTER ALPHA-N-ACETYLGLUCOSAMINIDASE"/>
    <property type="match status" value="1"/>
</dbReference>
<protein>
    <recommendedName>
        <fullName evidence="2">Phosphodiester glycosidase domain-containing protein</fullName>
    </recommendedName>
</protein>
<feature type="region of interest" description="Disordered" evidence="1">
    <location>
        <begin position="120"/>
        <end position="205"/>
    </location>
</feature>
<reference evidence="4" key="1">
    <citation type="submission" date="2016-10" db="EMBL/GenBank/DDBJ databases">
        <authorList>
            <person name="Varghese N."/>
            <person name="Submissions S."/>
        </authorList>
    </citation>
    <scope>NUCLEOTIDE SEQUENCE [LARGE SCALE GENOMIC DNA]</scope>
    <source>
        <strain evidence="4">CGMCC 1.10218</strain>
    </source>
</reference>
<feature type="domain" description="Phosphodiester glycosidase" evidence="2">
    <location>
        <begin position="529"/>
        <end position="646"/>
    </location>
</feature>
<sequence length="660" mass="68119">MGSGWTAAQARPVMIGTVLQAPAVATRQLGGQEMLAVWTLPRLGVQVRNDPGDLRLRLGSRELRYAPATGWQAVGLSLGTPPPAPQLVGGSLYAPLAALRLLGVGVQRDAPELLTFAAPASVPGETLPPSETAPALERAVPSKSVKAQTTPAPARPAQSSSAQPSSVQPYPAPTRTGAPSAPGLESAPARAPGVPGPAPSSPVGPAAPVAAPSFAQTLVTVRVNRELRRTVELQRVVLELSAPASYQVERLPDGLSVRLAGVRATPSSERLPSGDTLDLSAEADGTRVTLRTKGGRSEVFALENPARVVVDTVTYLNGTVPPPIDPEGLPAGVTYRQAGLVQLLSFDPALFEARVVSAPHGQSAQVSALVRSVGGAAGVNASYFDPLSSLPVDLVVTGGLMTAPSLERRGTVGFTAAGQWLFGYPKPRYRVSGPFGEVQVNSVGARVRPELLTAFVGDGRSAVGDAGLVTLHATAPQATPGAGTVQAVHTERHVPPAGTLSLTFDPARFPDLPRQAGAPLTVTLDWRGETPGWGVAREALSAGPLLVRAGQVVIDPGRERFDTGAGVWRPTRQVALGLLGGQPTLAYFEYGTPENFAAALAKLGFSDALRLDSGSSATAYVEGGYAGLGGYLNSVWSRPVPNAVVFVPKPASVQTSGARK</sequence>
<feature type="compositionally biased region" description="Low complexity" evidence="1">
    <location>
        <begin position="151"/>
        <end position="169"/>
    </location>
</feature>
<dbReference type="InterPro" id="IPR018711">
    <property type="entry name" value="NAGPA"/>
</dbReference>
<proteinExistence type="predicted"/>
<name>A0A1H6WB24_9DEIO</name>
<evidence type="ECO:0000256" key="1">
    <source>
        <dbReference type="SAM" id="MobiDB-lite"/>
    </source>
</evidence>
<evidence type="ECO:0000259" key="2">
    <source>
        <dbReference type="Pfam" id="PF09992"/>
    </source>
</evidence>
<dbReference type="STRING" id="856736.SAMN04488058_104118"/>
<dbReference type="PANTHER" id="PTHR40446:SF2">
    <property type="entry name" value="N-ACETYLGLUCOSAMINE-1-PHOSPHODIESTER ALPHA-N-ACETYLGLUCOSAMINIDASE"/>
    <property type="match status" value="1"/>
</dbReference>
<evidence type="ECO:0000313" key="3">
    <source>
        <dbReference type="EMBL" id="SEJ14229.1"/>
    </source>
</evidence>
<dbReference type="Pfam" id="PF09992">
    <property type="entry name" value="NAGPA"/>
    <property type="match status" value="1"/>
</dbReference>
<evidence type="ECO:0000313" key="4">
    <source>
        <dbReference type="Proteomes" id="UP000199223"/>
    </source>
</evidence>
<keyword evidence="4" id="KW-1185">Reference proteome</keyword>
<dbReference type="EMBL" id="FNZA01000004">
    <property type="protein sequence ID" value="SEJ14229.1"/>
    <property type="molecule type" value="Genomic_DNA"/>
</dbReference>
<dbReference type="AlphaFoldDB" id="A0A1H6WB24"/>
<dbReference type="Proteomes" id="UP000199223">
    <property type="component" value="Unassembled WGS sequence"/>
</dbReference>
<accession>A0A1H6WB24</accession>
<dbReference type="OrthoDB" id="74068at2"/>
<organism evidence="3 4">
    <name type="scientific">Deinococcus reticulitermitis</name>
    <dbReference type="NCBI Taxonomy" id="856736"/>
    <lineage>
        <taxon>Bacteria</taxon>
        <taxon>Thermotogati</taxon>
        <taxon>Deinococcota</taxon>
        <taxon>Deinococci</taxon>
        <taxon>Deinococcales</taxon>
        <taxon>Deinococcaceae</taxon>
        <taxon>Deinococcus</taxon>
    </lineage>
</organism>